<name>A0A7W7RH34_9ACTN</name>
<keyword evidence="3" id="KW-1185">Reference proteome</keyword>
<sequence length="76" mass="8841">MTTAEYTLARLRREYPGWRIRRSRNGYRLAGWVATNLRDDDRAPTLHGDTAEELEQQLKDPPQRAGRPFPALRAHP</sequence>
<evidence type="ECO:0000256" key="1">
    <source>
        <dbReference type="SAM" id="MobiDB-lite"/>
    </source>
</evidence>
<reference evidence="2 3" key="1">
    <citation type="submission" date="2020-08" db="EMBL/GenBank/DDBJ databases">
        <title>Sequencing the genomes of 1000 actinobacteria strains.</title>
        <authorList>
            <person name="Klenk H.-P."/>
        </authorList>
    </citation>
    <scope>NUCLEOTIDE SEQUENCE [LARGE SCALE GENOMIC DNA]</scope>
    <source>
        <strain evidence="2 3">DSM 102030</strain>
    </source>
</reference>
<dbReference type="EMBL" id="JACHJT010000001">
    <property type="protein sequence ID" value="MBB4931869.1"/>
    <property type="molecule type" value="Genomic_DNA"/>
</dbReference>
<evidence type="ECO:0000313" key="2">
    <source>
        <dbReference type="EMBL" id="MBB4931869.1"/>
    </source>
</evidence>
<protein>
    <submittedName>
        <fullName evidence="2">Uncharacterized protein</fullName>
    </submittedName>
</protein>
<dbReference type="AlphaFoldDB" id="A0A7W7RH34"/>
<feature type="region of interest" description="Disordered" evidence="1">
    <location>
        <begin position="55"/>
        <end position="76"/>
    </location>
</feature>
<organism evidence="2 3">
    <name type="scientific">Lipingzhangella halophila</name>
    <dbReference type="NCBI Taxonomy" id="1783352"/>
    <lineage>
        <taxon>Bacteria</taxon>
        <taxon>Bacillati</taxon>
        <taxon>Actinomycetota</taxon>
        <taxon>Actinomycetes</taxon>
        <taxon>Streptosporangiales</taxon>
        <taxon>Nocardiopsidaceae</taxon>
        <taxon>Lipingzhangella</taxon>
    </lineage>
</organism>
<proteinExistence type="predicted"/>
<dbReference type="RefSeq" id="WP_184578735.1">
    <property type="nucleotide sequence ID" value="NZ_JACHJT010000001.1"/>
</dbReference>
<evidence type="ECO:0000313" key="3">
    <source>
        <dbReference type="Proteomes" id="UP000523007"/>
    </source>
</evidence>
<gene>
    <name evidence="2" type="ORF">F4561_002689</name>
</gene>
<dbReference type="Proteomes" id="UP000523007">
    <property type="component" value="Unassembled WGS sequence"/>
</dbReference>
<comment type="caution">
    <text evidence="2">The sequence shown here is derived from an EMBL/GenBank/DDBJ whole genome shotgun (WGS) entry which is preliminary data.</text>
</comment>
<accession>A0A7W7RH34</accession>